<dbReference type="Proteomes" id="UP000325302">
    <property type="component" value="Unassembled WGS sequence"/>
</dbReference>
<accession>A0A5A9W5D9</accession>
<evidence type="ECO:0000259" key="2">
    <source>
        <dbReference type="Pfam" id="PF03787"/>
    </source>
</evidence>
<dbReference type="GO" id="GO:0051607">
    <property type="term" value="P:defense response to virus"/>
    <property type="evidence" value="ECO:0007669"/>
    <property type="project" value="UniProtKB-KW"/>
</dbReference>
<dbReference type="PANTHER" id="PTHR35579:SF6">
    <property type="entry name" value="DUF324 DOMAIN-CONTAINING PROTEIN"/>
    <property type="match status" value="1"/>
</dbReference>
<dbReference type="AlphaFoldDB" id="A0A5A9W5D9"/>
<dbReference type="Pfam" id="PF03787">
    <property type="entry name" value="RAMPs"/>
    <property type="match status" value="2"/>
</dbReference>
<dbReference type="EMBL" id="SMRS01000005">
    <property type="protein sequence ID" value="KAA0874791.1"/>
    <property type="molecule type" value="Genomic_DNA"/>
</dbReference>
<feature type="domain" description="CRISPR type III-associated protein" evidence="2">
    <location>
        <begin position="14"/>
        <end position="194"/>
    </location>
</feature>
<comment type="caution">
    <text evidence="3">The sequence shown here is derived from an EMBL/GenBank/DDBJ whole genome shotgun (WGS) entry which is preliminary data.</text>
</comment>
<reference evidence="3 4" key="1">
    <citation type="submission" date="2019-03" db="EMBL/GenBank/DDBJ databases">
        <title>Nitrincola sp. nov. isolated from an Indian soda lake.</title>
        <authorList>
            <person name="Joshi A."/>
            <person name="Thite S.V."/>
            <person name="Joseph N."/>
            <person name="Dhotre D."/>
            <person name="Moorthy M."/>
            <person name="Shouche Y.S."/>
        </authorList>
    </citation>
    <scope>NUCLEOTIDE SEQUENCE [LARGE SCALE GENOMIC DNA]</scope>
    <source>
        <strain evidence="3 4">MEB193</strain>
    </source>
</reference>
<evidence type="ECO:0000256" key="1">
    <source>
        <dbReference type="ARBA" id="ARBA00023118"/>
    </source>
</evidence>
<organism evidence="3 4">
    <name type="scientific">Nitrincola tapanii</name>
    <dbReference type="NCBI Taxonomy" id="1708751"/>
    <lineage>
        <taxon>Bacteria</taxon>
        <taxon>Pseudomonadati</taxon>
        <taxon>Pseudomonadota</taxon>
        <taxon>Gammaproteobacteria</taxon>
        <taxon>Oceanospirillales</taxon>
        <taxon>Oceanospirillaceae</taxon>
        <taxon>Nitrincola</taxon>
    </lineage>
</organism>
<dbReference type="OrthoDB" id="9789361at2"/>
<evidence type="ECO:0000313" key="4">
    <source>
        <dbReference type="Proteomes" id="UP000325302"/>
    </source>
</evidence>
<dbReference type="InterPro" id="IPR005537">
    <property type="entry name" value="RAMP_III_fam"/>
</dbReference>
<dbReference type="CDD" id="cd09726">
    <property type="entry name" value="RAMP_I_III"/>
    <property type="match status" value="2"/>
</dbReference>
<evidence type="ECO:0000313" key="3">
    <source>
        <dbReference type="EMBL" id="KAA0874791.1"/>
    </source>
</evidence>
<gene>
    <name evidence="3" type="ORF">E1H14_08235</name>
</gene>
<protein>
    <recommendedName>
        <fullName evidence="2">CRISPR type III-associated protein domain-containing protein</fullName>
    </recommendedName>
</protein>
<proteinExistence type="predicted"/>
<dbReference type="PANTHER" id="PTHR35579">
    <property type="entry name" value="CRISPR SYSTEM CMS ENDORIBONUCLEASE CSM3"/>
    <property type="match status" value="1"/>
</dbReference>
<keyword evidence="4" id="KW-1185">Reference proteome</keyword>
<name>A0A5A9W5D9_9GAMM</name>
<dbReference type="RefSeq" id="WP_149390971.1">
    <property type="nucleotide sequence ID" value="NZ_SMRS01000005.1"/>
</dbReference>
<dbReference type="InterPro" id="IPR052216">
    <property type="entry name" value="CRISPR_Csm3_endoribonuclease"/>
</dbReference>
<keyword evidence="1" id="KW-0051">Antiviral defense</keyword>
<feature type="domain" description="CRISPR type III-associated protein" evidence="2">
    <location>
        <begin position="246"/>
        <end position="446"/>
    </location>
</feature>
<sequence length="471" mass="51331">MIESKPIYHQARVEIEALTPHGVHAGHGDTTHDVLLVRDANGLPYLPATGLAGVLRHLCREKYGEQLEQELFGYAKGELGQTSLVQLTAGVVHNQHNQPCEGLLNEPGHDAVLALLLQDKPLVRQRVRLNELGSAAHTGKFDVTCIPAGVRYSFFIGYWSDESGREHFDRLLALLSSAGFRLGHGTRSGHGAFKVNQLQKASWDLTTAQGREGYLQRSRSRGSSEGLADFILIESADNALKAELQLKAESGWRVGGGEQAFSDPDERGKVPDLVPQSEARILWQGDKAVIVLKQPVVPASAVKGALAHRFAYHYRCLTGQFVNSEASAVEMDNLQLEGVKELFGFASDSDLSGAAGALVIDDIYLDQPVVARQTHNKIDQFTGGVISGALFEEEFFWQTPLSLSLNILRPERISAQSREALKRTLEDLCEGFLPLGAGGSRGLGAFIAQQGVKWSDQGNWIEGYDSKESIG</sequence>